<dbReference type="PANTHER" id="PTHR22775">
    <property type="entry name" value="SORTING NEXIN"/>
    <property type="match status" value="1"/>
</dbReference>
<evidence type="ECO:0000313" key="6">
    <source>
        <dbReference type="WBParaSite" id="MCU_001443-RD"/>
    </source>
</evidence>
<dbReference type="InterPro" id="IPR036871">
    <property type="entry name" value="PX_dom_sf"/>
</dbReference>
<evidence type="ECO:0000256" key="2">
    <source>
        <dbReference type="SAM" id="MobiDB-lite"/>
    </source>
</evidence>
<protein>
    <submittedName>
        <fullName evidence="6">PX domain-containing protein</fullName>
    </submittedName>
</protein>
<dbReference type="AlphaFoldDB" id="A0A5K3ELP8"/>
<accession>A0A5K3ELP8</accession>
<feature type="compositionally biased region" description="Low complexity" evidence="2">
    <location>
        <begin position="592"/>
        <end position="639"/>
    </location>
</feature>
<dbReference type="Pfam" id="PF08628">
    <property type="entry name" value="Nexin_C"/>
    <property type="match status" value="1"/>
</dbReference>
<feature type="compositionally biased region" description="Polar residues" evidence="2">
    <location>
        <begin position="950"/>
        <end position="960"/>
    </location>
</feature>
<feature type="domain" description="PX" evidence="4">
    <location>
        <begin position="658"/>
        <end position="779"/>
    </location>
</feature>
<keyword evidence="3" id="KW-0812">Transmembrane</keyword>
<feature type="region of interest" description="Disordered" evidence="2">
    <location>
        <begin position="579"/>
        <end position="639"/>
    </location>
</feature>
<evidence type="ECO:0000259" key="5">
    <source>
        <dbReference type="PROSITE" id="PS51207"/>
    </source>
</evidence>
<evidence type="ECO:0000256" key="1">
    <source>
        <dbReference type="ARBA" id="ARBA00010883"/>
    </source>
</evidence>
<keyword evidence="3" id="KW-0472">Membrane</keyword>
<dbReference type="SMART" id="SM00313">
    <property type="entry name" value="PXA"/>
    <property type="match status" value="1"/>
</dbReference>
<name>A0A5K3ELP8_MESCO</name>
<proteinExistence type="inferred from homology"/>
<dbReference type="SUPFAM" id="SSF64268">
    <property type="entry name" value="PX domain"/>
    <property type="match status" value="1"/>
</dbReference>
<feature type="region of interest" description="Disordered" evidence="2">
    <location>
        <begin position="353"/>
        <end position="372"/>
    </location>
</feature>
<dbReference type="SUPFAM" id="SSF48097">
    <property type="entry name" value="Regulator of G-protein signaling, RGS"/>
    <property type="match status" value="1"/>
</dbReference>
<dbReference type="InterPro" id="IPR013937">
    <property type="entry name" value="Sorting_nexin_C"/>
</dbReference>
<dbReference type="Pfam" id="PF02194">
    <property type="entry name" value="PXA"/>
    <property type="match status" value="1"/>
</dbReference>
<dbReference type="InterPro" id="IPR001683">
    <property type="entry name" value="PX_dom"/>
</dbReference>
<dbReference type="GO" id="GO:0005769">
    <property type="term" value="C:early endosome"/>
    <property type="evidence" value="ECO:0007669"/>
    <property type="project" value="TreeGrafter"/>
</dbReference>
<dbReference type="InterPro" id="IPR036305">
    <property type="entry name" value="RGS_sf"/>
</dbReference>
<dbReference type="SMART" id="SM00312">
    <property type="entry name" value="PX"/>
    <property type="match status" value="1"/>
</dbReference>
<dbReference type="InterPro" id="IPR003114">
    <property type="entry name" value="Phox_assoc"/>
</dbReference>
<evidence type="ECO:0000259" key="4">
    <source>
        <dbReference type="PROSITE" id="PS50195"/>
    </source>
</evidence>
<feature type="region of interest" description="Disordered" evidence="2">
    <location>
        <begin position="938"/>
        <end position="960"/>
    </location>
</feature>
<sequence>MVAYILDEMPTLRNLALLALVGSLLTYGVGVFVYLICGLISFAAGFLLFLPDLQWVPLKRKIPTSRGLIKIEELQPKSFQKKGSYAISGCPELDHVLNQLLEYVIEDYIRFWYTPLTSESEFPHHLHAAMAQLLAEVSNRAKRVDWVPFVIEGVPNLVIEHLRIHRRALERNPYASPEEQIKLFFDEEFEAERFVCRESICTSRKLELNHLRRLTDVFLFAIMPEEDYRIPTFRYLLKEILVNGILLPTVDILADPDFVNQSIIKLCNESAFTSPYFIQSLKMSTREDELMAVKERIEAFSVKLRGRDSGGDDDTLVKAQINSLAFLENICNSQIALIKRGLSQKSDLRALSRRQREASKKRQQKNGTTESDALSRTVDLTFDDVMASDVAVSNFLEFLTSINEQSLFSLYLNCVAYRVNSEELMTSISSDDAVFESVEDGDDGIHFSTGPEFVADTTGAAPAAAPAPAAATTLSPQDREAMEGIRAFGVSMCNIIMRTLPQVSEETVHRCIRNLTTPLESIDPTVFLAIEEELVRMLTAENCFGAFKKSPFYARTLDEIGLPEMLADSPRRLKANRLDDKAAAPANDETSDTTSTTSSASVSSRGASQSSIIANSQTNTTSSQPPASSAASSASSSSSSSPPYFADSYRASVLSGVVHAVSLRPLDLHAEMVRDGYVAYTVEVTCTSNISDRKSVWRTYRRYSQFDDLHSCIVEQCGRIPNLKLPSKKTFSNVSSEFIEKRRFELDEYLQTLCCLDASGKYPKLHPILVSFLQPENWERKKALPSGVSSLVNPLKAVGSAIISVPDTLFDGFSKMINRRSPGQVPGRSETNGALGGRAPLFNDGYTSNLTILDQTDSDNIPFRLLFMLVDEVFNLQRKTQLFRRGTLTILRNIVQTFFGDIMNRKIIEKAKHLISAKQIAVYTGMLCDVLWPNGPRAESAGENPAKEGSASSPTSSTRNEAMKLRTRILCRAVMFGSVAEELASYLGIETTREGVQRVFDLLQQPHLNRRLVHCLLEGIIRLALSDYTTQLNEIYAQDNRRPGSF</sequence>
<evidence type="ECO:0000256" key="3">
    <source>
        <dbReference type="SAM" id="Phobius"/>
    </source>
</evidence>
<dbReference type="GO" id="GO:0035091">
    <property type="term" value="F:phosphatidylinositol binding"/>
    <property type="evidence" value="ECO:0007669"/>
    <property type="project" value="InterPro"/>
</dbReference>
<dbReference type="WBParaSite" id="MCU_001443-RD">
    <property type="protein sequence ID" value="MCU_001443-RD"/>
    <property type="gene ID" value="MCU_001443"/>
</dbReference>
<dbReference type="Gene3D" id="3.30.1520.10">
    <property type="entry name" value="Phox-like domain"/>
    <property type="match status" value="1"/>
</dbReference>
<feature type="transmembrane region" description="Helical" evidence="3">
    <location>
        <begin position="17"/>
        <end position="50"/>
    </location>
</feature>
<dbReference type="PANTHER" id="PTHR22775:SF3">
    <property type="entry name" value="SORTING NEXIN-13"/>
    <property type="match status" value="1"/>
</dbReference>
<reference evidence="6" key="1">
    <citation type="submission" date="2019-11" db="UniProtKB">
        <authorList>
            <consortium name="WormBaseParasite"/>
        </authorList>
    </citation>
    <scope>IDENTIFICATION</scope>
</reference>
<dbReference type="PROSITE" id="PS50195">
    <property type="entry name" value="PX"/>
    <property type="match status" value="1"/>
</dbReference>
<dbReference type="Pfam" id="PF00787">
    <property type="entry name" value="PX"/>
    <property type="match status" value="1"/>
</dbReference>
<organism evidence="6">
    <name type="scientific">Mesocestoides corti</name>
    <name type="common">Flatworm</name>
    <dbReference type="NCBI Taxonomy" id="53468"/>
    <lineage>
        <taxon>Eukaryota</taxon>
        <taxon>Metazoa</taxon>
        <taxon>Spiralia</taxon>
        <taxon>Lophotrochozoa</taxon>
        <taxon>Platyhelminthes</taxon>
        <taxon>Cestoda</taxon>
        <taxon>Eucestoda</taxon>
        <taxon>Cyclophyllidea</taxon>
        <taxon>Mesocestoididae</taxon>
        <taxon>Mesocestoides</taxon>
    </lineage>
</organism>
<comment type="similarity">
    <text evidence="1">Belongs to the sorting nexin family.</text>
</comment>
<dbReference type="PROSITE" id="PS51207">
    <property type="entry name" value="PXA"/>
    <property type="match status" value="1"/>
</dbReference>
<keyword evidence="3" id="KW-1133">Transmembrane helix</keyword>
<feature type="domain" description="PXA" evidence="5">
    <location>
        <begin position="90"/>
        <end position="271"/>
    </location>
</feature>